<dbReference type="AlphaFoldDB" id="A0A3N4LLW7"/>
<dbReference type="GO" id="GO:0004633">
    <property type="term" value="F:phosphopantothenoylcysteine decarboxylase activity"/>
    <property type="evidence" value="ECO:0007669"/>
    <property type="project" value="TreeGrafter"/>
</dbReference>
<accession>A0A3N4LLW7</accession>
<proteinExistence type="inferred from homology"/>
<feature type="domain" description="Flavoprotein" evidence="3">
    <location>
        <begin position="34"/>
        <end position="225"/>
    </location>
</feature>
<dbReference type="SUPFAM" id="SSF52507">
    <property type="entry name" value="Homo-oligomeric flavin-containing Cys decarboxylases, HFCD"/>
    <property type="match status" value="1"/>
</dbReference>
<evidence type="ECO:0000256" key="1">
    <source>
        <dbReference type="ARBA" id="ARBA00022993"/>
    </source>
</evidence>
<keyword evidence="5" id="KW-1185">Reference proteome</keyword>
<dbReference type="EMBL" id="ML121604">
    <property type="protein sequence ID" value="RPB18915.1"/>
    <property type="molecule type" value="Genomic_DNA"/>
</dbReference>
<dbReference type="STRING" id="1051890.A0A3N4LLW7"/>
<dbReference type="InParanoid" id="A0A3N4LLW7"/>
<protein>
    <submittedName>
        <fullName evidence="4">Flavo protein</fullName>
    </submittedName>
</protein>
<evidence type="ECO:0000259" key="3">
    <source>
        <dbReference type="Pfam" id="PF02441"/>
    </source>
</evidence>
<dbReference type="PANTHER" id="PTHR14359">
    <property type="entry name" value="HOMO-OLIGOMERIC FLAVIN CONTAINING CYS DECARBOXYLASE FAMILY"/>
    <property type="match status" value="1"/>
</dbReference>
<evidence type="ECO:0000313" key="4">
    <source>
        <dbReference type="EMBL" id="RPB18915.1"/>
    </source>
</evidence>
<dbReference type="GO" id="GO:0071513">
    <property type="term" value="C:phosphopantothenoylcysteine decarboxylase complex"/>
    <property type="evidence" value="ECO:0007669"/>
    <property type="project" value="TreeGrafter"/>
</dbReference>
<keyword evidence="1" id="KW-0173">Coenzyme A biosynthesis</keyword>
<reference evidence="4 5" key="1">
    <citation type="journal article" date="2018" name="Nat. Ecol. Evol.">
        <title>Pezizomycetes genomes reveal the molecular basis of ectomycorrhizal truffle lifestyle.</title>
        <authorList>
            <person name="Murat C."/>
            <person name="Payen T."/>
            <person name="Noel B."/>
            <person name="Kuo A."/>
            <person name="Morin E."/>
            <person name="Chen J."/>
            <person name="Kohler A."/>
            <person name="Krizsan K."/>
            <person name="Balestrini R."/>
            <person name="Da Silva C."/>
            <person name="Montanini B."/>
            <person name="Hainaut M."/>
            <person name="Levati E."/>
            <person name="Barry K.W."/>
            <person name="Belfiori B."/>
            <person name="Cichocki N."/>
            <person name="Clum A."/>
            <person name="Dockter R.B."/>
            <person name="Fauchery L."/>
            <person name="Guy J."/>
            <person name="Iotti M."/>
            <person name="Le Tacon F."/>
            <person name="Lindquist E.A."/>
            <person name="Lipzen A."/>
            <person name="Malagnac F."/>
            <person name="Mello A."/>
            <person name="Molinier V."/>
            <person name="Miyauchi S."/>
            <person name="Poulain J."/>
            <person name="Riccioni C."/>
            <person name="Rubini A."/>
            <person name="Sitrit Y."/>
            <person name="Splivallo R."/>
            <person name="Traeger S."/>
            <person name="Wang M."/>
            <person name="Zifcakova L."/>
            <person name="Wipf D."/>
            <person name="Zambonelli A."/>
            <person name="Paolocci F."/>
            <person name="Nowrousian M."/>
            <person name="Ottonello S."/>
            <person name="Baldrian P."/>
            <person name="Spatafora J.W."/>
            <person name="Henrissat B."/>
            <person name="Nagy L.G."/>
            <person name="Aury J.M."/>
            <person name="Wincker P."/>
            <person name="Grigoriev I.V."/>
            <person name="Bonfante P."/>
            <person name="Martin F.M."/>
        </authorList>
    </citation>
    <scope>NUCLEOTIDE SEQUENCE [LARGE SCALE GENOMIC DNA]</scope>
    <source>
        <strain evidence="4 5">ATCC MYA-4762</strain>
    </source>
</reference>
<dbReference type="Gene3D" id="3.40.50.1950">
    <property type="entry name" value="Flavin prenyltransferase-like"/>
    <property type="match status" value="1"/>
</dbReference>
<dbReference type="OrthoDB" id="1532798at2759"/>
<evidence type="ECO:0000256" key="2">
    <source>
        <dbReference type="ARBA" id="ARBA00038350"/>
    </source>
</evidence>
<name>A0A3N4LLW7_9PEZI</name>
<dbReference type="InterPro" id="IPR003382">
    <property type="entry name" value="Flavoprotein"/>
</dbReference>
<evidence type="ECO:0000313" key="5">
    <source>
        <dbReference type="Proteomes" id="UP000267821"/>
    </source>
</evidence>
<dbReference type="Proteomes" id="UP000267821">
    <property type="component" value="Unassembled WGS sequence"/>
</dbReference>
<sequence length="245" mass="27290">MELGENNHRVFILKPRIANTQFISPHSATPRNKKNLLLACTGSTATLKLPEMLATLTSYSACLSIHLILSPSSLRFLPNTLTEPSPATAIPTRYPIVSRAWTNDDEWVEWTKPGDPVLHIELRKWADMLLIAPLSADSLSKMVGGRVNGLLGGVVRTWDVEKSMVVAPAMDAFMWKHPMTGVHVNALKGSFDWVKVLEPVEQSFLPVDGGMDVMAGWRDVVEYVVKELGLERKQMDGYLGLRGWR</sequence>
<organism evidence="4 5">
    <name type="scientific">Terfezia boudieri ATCC MYA-4762</name>
    <dbReference type="NCBI Taxonomy" id="1051890"/>
    <lineage>
        <taxon>Eukaryota</taxon>
        <taxon>Fungi</taxon>
        <taxon>Dikarya</taxon>
        <taxon>Ascomycota</taxon>
        <taxon>Pezizomycotina</taxon>
        <taxon>Pezizomycetes</taxon>
        <taxon>Pezizales</taxon>
        <taxon>Pezizaceae</taxon>
        <taxon>Terfezia</taxon>
    </lineage>
</organism>
<gene>
    <name evidence="4" type="ORF">L211DRAFT_899516</name>
</gene>
<dbReference type="InterPro" id="IPR036551">
    <property type="entry name" value="Flavin_trans-like"/>
</dbReference>
<dbReference type="GO" id="GO:0015937">
    <property type="term" value="P:coenzyme A biosynthetic process"/>
    <property type="evidence" value="ECO:0007669"/>
    <property type="project" value="UniProtKB-KW"/>
</dbReference>
<comment type="similarity">
    <text evidence="2">Belongs to the HFCD (homooligomeric flavin containing Cys decarboxylase) superfamily.</text>
</comment>
<dbReference type="PANTHER" id="PTHR14359:SF6">
    <property type="entry name" value="PHOSPHOPANTOTHENOYLCYSTEINE DECARBOXYLASE"/>
    <property type="match status" value="1"/>
</dbReference>
<dbReference type="GO" id="GO:0010181">
    <property type="term" value="F:FMN binding"/>
    <property type="evidence" value="ECO:0007669"/>
    <property type="project" value="TreeGrafter"/>
</dbReference>
<dbReference type="Pfam" id="PF02441">
    <property type="entry name" value="Flavoprotein"/>
    <property type="match status" value="1"/>
</dbReference>